<protein>
    <submittedName>
        <fullName evidence="8">Transcriptional regulator, TetR family protein</fullName>
    </submittedName>
</protein>
<dbReference type="InterPro" id="IPR036271">
    <property type="entry name" value="Tet_transcr_reg_TetR-rel_C_sf"/>
</dbReference>
<sequence>MPAAQQPPASTQTPTAPKPSKAASTRAAILGAATELLSEHGVRGVTVEAVAESADVSLGLLYYHFENRQDLIRAALAEALANYAYRRPSTELPPAERLRAALSQHIGVDAEAARQDRVYAEAMRAAAFDPAIRPALAQTLTGWNGGMTRLVTAAVPGLAETHPEAAAEAATALTALVDGLQQRVRSSLLPAERGLELLGLATGAVLEGGASDAD</sequence>
<dbReference type="SUPFAM" id="SSF46689">
    <property type="entry name" value="Homeodomain-like"/>
    <property type="match status" value="1"/>
</dbReference>
<dbReference type="InterPro" id="IPR001647">
    <property type="entry name" value="HTH_TetR"/>
</dbReference>
<dbReference type="Pfam" id="PF13977">
    <property type="entry name" value="TetR_C_6"/>
    <property type="match status" value="1"/>
</dbReference>
<evidence type="ECO:0000313" key="9">
    <source>
        <dbReference type="Proteomes" id="UP000610303"/>
    </source>
</evidence>
<evidence type="ECO:0000256" key="3">
    <source>
        <dbReference type="ARBA" id="ARBA00023125"/>
    </source>
</evidence>
<keyword evidence="2" id="KW-0805">Transcription regulation</keyword>
<name>A0A918CAM8_AGRME</name>
<feature type="domain" description="HTH tetR-type" evidence="7">
    <location>
        <begin position="23"/>
        <end position="83"/>
    </location>
</feature>
<proteinExistence type="predicted"/>
<evidence type="ECO:0000256" key="6">
    <source>
        <dbReference type="SAM" id="MobiDB-lite"/>
    </source>
</evidence>
<organism evidence="8 9">
    <name type="scientific">Agromyces mediolanus</name>
    <name type="common">Corynebacterium mediolanum</name>
    <dbReference type="NCBI Taxonomy" id="41986"/>
    <lineage>
        <taxon>Bacteria</taxon>
        <taxon>Bacillati</taxon>
        <taxon>Actinomycetota</taxon>
        <taxon>Actinomycetes</taxon>
        <taxon>Micrococcales</taxon>
        <taxon>Microbacteriaceae</taxon>
        <taxon>Agromyces</taxon>
    </lineage>
</organism>
<accession>A0A918CAM8</accession>
<feature type="region of interest" description="Disordered" evidence="6">
    <location>
        <begin position="1"/>
        <end position="22"/>
    </location>
</feature>
<dbReference type="EMBL" id="BMRJ01000001">
    <property type="protein sequence ID" value="GGR14205.1"/>
    <property type="molecule type" value="Genomic_DNA"/>
</dbReference>
<keyword evidence="3 5" id="KW-0238">DNA-binding</keyword>
<dbReference type="SUPFAM" id="SSF48498">
    <property type="entry name" value="Tetracyclin repressor-like, C-terminal domain"/>
    <property type="match status" value="1"/>
</dbReference>
<dbReference type="InterPro" id="IPR050109">
    <property type="entry name" value="HTH-type_TetR-like_transc_reg"/>
</dbReference>
<dbReference type="InterPro" id="IPR009057">
    <property type="entry name" value="Homeodomain-like_sf"/>
</dbReference>
<dbReference type="GO" id="GO:0003700">
    <property type="term" value="F:DNA-binding transcription factor activity"/>
    <property type="evidence" value="ECO:0007669"/>
    <property type="project" value="TreeGrafter"/>
</dbReference>
<evidence type="ECO:0000256" key="1">
    <source>
        <dbReference type="ARBA" id="ARBA00022491"/>
    </source>
</evidence>
<dbReference type="PANTHER" id="PTHR30055:SF234">
    <property type="entry name" value="HTH-TYPE TRANSCRIPTIONAL REGULATOR BETI"/>
    <property type="match status" value="1"/>
</dbReference>
<dbReference type="PROSITE" id="PS50977">
    <property type="entry name" value="HTH_TETR_2"/>
    <property type="match status" value="1"/>
</dbReference>
<dbReference type="InterPro" id="IPR039538">
    <property type="entry name" value="BetI_C"/>
</dbReference>
<dbReference type="RefSeq" id="WP_189083589.1">
    <property type="nucleotide sequence ID" value="NZ_BMRJ01000001.1"/>
</dbReference>
<evidence type="ECO:0000313" key="8">
    <source>
        <dbReference type="EMBL" id="GGR14205.1"/>
    </source>
</evidence>
<gene>
    <name evidence="8" type="ORF">GCM10010196_03460</name>
</gene>
<comment type="caution">
    <text evidence="8">The sequence shown here is derived from an EMBL/GenBank/DDBJ whole genome shotgun (WGS) entry which is preliminary data.</text>
</comment>
<dbReference type="PRINTS" id="PR00455">
    <property type="entry name" value="HTHTETR"/>
</dbReference>
<dbReference type="Pfam" id="PF00440">
    <property type="entry name" value="TetR_N"/>
    <property type="match status" value="1"/>
</dbReference>
<dbReference type="Proteomes" id="UP000610303">
    <property type="component" value="Unassembled WGS sequence"/>
</dbReference>
<evidence type="ECO:0000256" key="5">
    <source>
        <dbReference type="PROSITE-ProRule" id="PRU00335"/>
    </source>
</evidence>
<evidence type="ECO:0000256" key="2">
    <source>
        <dbReference type="ARBA" id="ARBA00023015"/>
    </source>
</evidence>
<keyword evidence="9" id="KW-1185">Reference proteome</keyword>
<reference evidence="8" key="2">
    <citation type="submission" date="2020-09" db="EMBL/GenBank/DDBJ databases">
        <authorList>
            <person name="Sun Q."/>
            <person name="Ohkuma M."/>
        </authorList>
    </citation>
    <scope>NUCLEOTIDE SEQUENCE</scope>
    <source>
        <strain evidence="8">JCM 3346</strain>
    </source>
</reference>
<keyword evidence="4" id="KW-0804">Transcription</keyword>
<dbReference type="Gene3D" id="1.10.357.10">
    <property type="entry name" value="Tetracycline Repressor, domain 2"/>
    <property type="match status" value="1"/>
</dbReference>
<evidence type="ECO:0000259" key="7">
    <source>
        <dbReference type="PROSITE" id="PS50977"/>
    </source>
</evidence>
<feature type="DNA-binding region" description="H-T-H motif" evidence="5">
    <location>
        <begin position="46"/>
        <end position="65"/>
    </location>
</feature>
<evidence type="ECO:0000256" key="4">
    <source>
        <dbReference type="ARBA" id="ARBA00023163"/>
    </source>
</evidence>
<dbReference type="PANTHER" id="PTHR30055">
    <property type="entry name" value="HTH-TYPE TRANSCRIPTIONAL REGULATOR RUTR"/>
    <property type="match status" value="1"/>
</dbReference>
<dbReference type="GO" id="GO:0000976">
    <property type="term" value="F:transcription cis-regulatory region binding"/>
    <property type="evidence" value="ECO:0007669"/>
    <property type="project" value="TreeGrafter"/>
</dbReference>
<keyword evidence="1" id="KW-0678">Repressor</keyword>
<dbReference type="AlphaFoldDB" id="A0A918CAM8"/>
<reference evidence="8" key="1">
    <citation type="journal article" date="2014" name="Int. J. Syst. Evol. Microbiol.">
        <title>Complete genome sequence of Corynebacterium casei LMG S-19264T (=DSM 44701T), isolated from a smear-ripened cheese.</title>
        <authorList>
            <consortium name="US DOE Joint Genome Institute (JGI-PGF)"/>
            <person name="Walter F."/>
            <person name="Albersmeier A."/>
            <person name="Kalinowski J."/>
            <person name="Ruckert C."/>
        </authorList>
    </citation>
    <scope>NUCLEOTIDE SEQUENCE</scope>
    <source>
        <strain evidence="8">JCM 3346</strain>
    </source>
</reference>